<dbReference type="AlphaFoldDB" id="A0A392TBG0"/>
<feature type="region of interest" description="Disordered" evidence="1">
    <location>
        <begin position="56"/>
        <end position="77"/>
    </location>
</feature>
<feature type="compositionally biased region" description="Basic and acidic residues" evidence="1">
    <location>
        <begin position="61"/>
        <end position="77"/>
    </location>
</feature>
<name>A0A392TBG0_9FABA</name>
<keyword evidence="3" id="KW-1185">Reference proteome</keyword>
<comment type="caution">
    <text evidence="2">The sequence shown here is derived from an EMBL/GenBank/DDBJ whole genome shotgun (WGS) entry which is preliminary data.</text>
</comment>
<sequence length="77" mass="8841">MKPVKLKPVCDEEEKSKVKILKKSASEKECSMTFDWEEKEDEETVERRRPATAIAKSETTTCKEDEAVDSKADDFIN</sequence>
<dbReference type="EMBL" id="LXQA010534717">
    <property type="protein sequence ID" value="MCI57767.1"/>
    <property type="molecule type" value="Genomic_DNA"/>
</dbReference>
<dbReference type="Proteomes" id="UP000265520">
    <property type="component" value="Unassembled WGS sequence"/>
</dbReference>
<proteinExistence type="predicted"/>
<organism evidence="2 3">
    <name type="scientific">Trifolium medium</name>
    <dbReference type="NCBI Taxonomy" id="97028"/>
    <lineage>
        <taxon>Eukaryota</taxon>
        <taxon>Viridiplantae</taxon>
        <taxon>Streptophyta</taxon>
        <taxon>Embryophyta</taxon>
        <taxon>Tracheophyta</taxon>
        <taxon>Spermatophyta</taxon>
        <taxon>Magnoliopsida</taxon>
        <taxon>eudicotyledons</taxon>
        <taxon>Gunneridae</taxon>
        <taxon>Pentapetalae</taxon>
        <taxon>rosids</taxon>
        <taxon>fabids</taxon>
        <taxon>Fabales</taxon>
        <taxon>Fabaceae</taxon>
        <taxon>Papilionoideae</taxon>
        <taxon>50 kb inversion clade</taxon>
        <taxon>NPAAA clade</taxon>
        <taxon>Hologalegina</taxon>
        <taxon>IRL clade</taxon>
        <taxon>Trifolieae</taxon>
        <taxon>Trifolium</taxon>
    </lineage>
</organism>
<evidence type="ECO:0000313" key="2">
    <source>
        <dbReference type="EMBL" id="MCI57767.1"/>
    </source>
</evidence>
<evidence type="ECO:0000313" key="3">
    <source>
        <dbReference type="Proteomes" id="UP000265520"/>
    </source>
</evidence>
<accession>A0A392TBG0</accession>
<evidence type="ECO:0000256" key="1">
    <source>
        <dbReference type="SAM" id="MobiDB-lite"/>
    </source>
</evidence>
<protein>
    <submittedName>
        <fullName evidence="2">Uncharacterized protein</fullName>
    </submittedName>
</protein>
<reference evidence="2 3" key="1">
    <citation type="journal article" date="2018" name="Front. Plant Sci.">
        <title>Red Clover (Trifolium pratense) and Zigzag Clover (T. medium) - A Picture of Genomic Similarities and Differences.</title>
        <authorList>
            <person name="Dluhosova J."/>
            <person name="Istvanek J."/>
            <person name="Nedelnik J."/>
            <person name="Repkova J."/>
        </authorList>
    </citation>
    <scope>NUCLEOTIDE SEQUENCE [LARGE SCALE GENOMIC DNA]</scope>
    <source>
        <strain evidence="3">cv. 10/8</strain>
        <tissue evidence="2">Leaf</tissue>
    </source>
</reference>
<feature type="non-terminal residue" evidence="2">
    <location>
        <position position="77"/>
    </location>
</feature>